<organism evidence="1 2">
    <name type="scientific">Aeromonas caviae</name>
    <name type="common">Aeromonas punctata</name>
    <dbReference type="NCBI Taxonomy" id="648"/>
    <lineage>
        <taxon>Bacteria</taxon>
        <taxon>Pseudomonadati</taxon>
        <taxon>Pseudomonadota</taxon>
        <taxon>Gammaproteobacteria</taxon>
        <taxon>Aeromonadales</taxon>
        <taxon>Aeromonadaceae</taxon>
        <taxon>Aeromonas</taxon>
    </lineage>
</organism>
<evidence type="ECO:0008006" key="3">
    <source>
        <dbReference type="Google" id="ProtNLM"/>
    </source>
</evidence>
<accession>A0A6S4TF55</accession>
<dbReference type="AlphaFoldDB" id="A0A6S4TF55"/>
<name>A0A6S4TF55_AERCA</name>
<proteinExistence type="predicted"/>
<evidence type="ECO:0000313" key="2">
    <source>
        <dbReference type="Proteomes" id="UP000515756"/>
    </source>
</evidence>
<dbReference type="EMBL" id="AP021927">
    <property type="protein sequence ID" value="BBQ32082.1"/>
    <property type="molecule type" value="Genomic_DNA"/>
</dbReference>
<sequence>MNALVAGACFPFDLASLIRGPLRYSFSGVLASDNRFITTSLAGVGVGMVEQGALTPIPFDTAIAVPYSAATQATDYKVRLYPTRLPGQVVRTGPYTGTIMVTVSVP</sequence>
<gene>
    <name evidence="1" type="ORF">WP2W18E01_36640</name>
</gene>
<reference evidence="1 2" key="1">
    <citation type="submission" date="2019-12" db="EMBL/GenBank/DDBJ databases">
        <title>complete genome sequences of Aeromonas caviae str. WP2-W18-ESBL-01 isolated from wastewater treatment plant effluent.</title>
        <authorList>
            <person name="Sekizuka T."/>
            <person name="Itokawa K."/>
            <person name="Yatsu K."/>
            <person name="Inamine Y."/>
            <person name="Kuroda M."/>
        </authorList>
    </citation>
    <scope>NUCLEOTIDE SEQUENCE [LARGE SCALE GENOMIC DNA]</scope>
    <source>
        <strain evidence="1 2">WP2-W18-ESBL-01</strain>
    </source>
</reference>
<evidence type="ECO:0000313" key="1">
    <source>
        <dbReference type="EMBL" id="BBQ32082.1"/>
    </source>
</evidence>
<dbReference type="Proteomes" id="UP000515756">
    <property type="component" value="Chromosome"/>
</dbReference>
<protein>
    <recommendedName>
        <fullName evidence="3">Fimbrial-type adhesion domain-containing protein</fullName>
    </recommendedName>
</protein>
<dbReference type="RefSeq" id="WP_039039574.1">
    <property type="nucleotide sequence ID" value="NZ_AP021927.1"/>
</dbReference>